<dbReference type="Gene3D" id="2.20.28.30">
    <property type="entry name" value="RNA polymerase ii, chain L"/>
    <property type="match status" value="1"/>
</dbReference>
<dbReference type="Pfam" id="PF23455">
    <property type="entry name" value="DUF7129"/>
    <property type="match status" value="1"/>
</dbReference>
<dbReference type="InterPro" id="IPR055553">
    <property type="entry name" value="DUF7129"/>
</dbReference>
<dbReference type="SUPFAM" id="SSF57802">
    <property type="entry name" value="Rubredoxin-like"/>
    <property type="match status" value="1"/>
</dbReference>
<dbReference type="Proteomes" id="UP000011553">
    <property type="component" value="Unassembled WGS sequence"/>
</dbReference>
<evidence type="ECO:0000259" key="1">
    <source>
        <dbReference type="Pfam" id="PF23455"/>
    </source>
</evidence>
<dbReference type="NCBIfam" id="NF033497">
    <property type="entry name" value="rubre_like_arch"/>
    <property type="match status" value="1"/>
</dbReference>
<dbReference type="EMBL" id="AOLP01000002">
    <property type="protein sequence ID" value="EMA07916.1"/>
    <property type="molecule type" value="Genomic_DNA"/>
</dbReference>
<evidence type="ECO:0000313" key="3">
    <source>
        <dbReference type="Proteomes" id="UP000011553"/>
    </source>
</evidence>
<dbReference type="RefSeq" id="WP_004967611.1">
    <property type="nucleotide sequence ID" value="NZ_AOLP01000002.1"/>
</dbReference>
<organism evidence="2 3">
    <name type="scientific">Haloferax denitrificans ATCC 35960</name>
    <dbReference type="NCBI Taxonomy" id="662478"/>
    <lineage>
        <taxon>Archaea</taxon>
        <taxon>Methanobacteriati</taxon>
        <taxon>Methanobacteriota</taxon>
        <taxon>Stenosarchaea group</taxon>
        <taxon>Halobacteria</taxon>
        <taxon>Halobacteriales</taxon>
        <taxon>Haloferacaceae</taxon>
        <taxon>Haloferax</taxon>
    </lineage>
</organism>
<proteinExistence type="predicted"/>
<reference evidence="2 3" key="1">
    <citation type="journal article" date="2014" name="PLoS Genet.">
        <title>Phylogenetically driven sequencing of extremely halophilic archaea reveals strategies for static and dynamic osmo-response.</title>
        <authorList>
            <person name="Becker E.A."/>
            <person name="Seitzer P.M."/>
            <person name="Tritt A."/>
            <person name="Larsen D."/>
            <person name="Krusor M."/>
            <person name="Yao A.I."/>
            <person name="Wu D."/>
            <person name="Madern D."/>
            <person name="Eisen J.A."/>
            <person name="Darling A.E."/>
            <person name="Facciotti M.T."/>
        </authorList>
    </citation>
    <scope>NUCLEOTIDE SEQUENCE [LARGE SCALE GENOMIC DNA]</scope>
    <source>
        <strain evidence="2 3">ATCC 35960</strain>
    </source>
</reference>
<sequence length="47" mass="5308">MRDVNSEPDEKTPYECFECGSIIIAEDRPAQCPDCGGPVRNRRIPLE</sequence>
<keyword evidence="3" id="KW-1185">Reference proteome</keyword>
<accession>M0JFZ7</accession>
<name>M0JFZ7_9EURY</name>
<protein>
    <recommendedName>
        <fullName evidence="1">DUF7129 domain-containing protein</fullName>
    </recommendedName>
</protein>
<feature type="domain" description="DUF7129" evidence="1">
    <location>
        <begin position="9"/>
        <end position="46"/>
    </location>
</feature>
<gene>
    <name evidence="2" type="ORF">C438_02307</name>
</gene>
<dbReference type="AlphaFoldDB" id="M0JFZ7"/>
<evidence type="ECO:0000313" key="2">
    <source>
        <dbReference type="EMBL" id="EMA07916.1"/>
    </source>
</evidence>
<comment type="caution">
    <text evidence="2">The sequence shown here is derived from an EMBL/GenBank/DDBJ whole genome shotgun (WGS) entry which is preliminary data.</text>
</comment>